<dbReference type="EMBL" id="SUNH01000007">
    <property type="protein sequence ID" value="TJZ85802.1"/>
    <property type="molecule type" value="Genomic_DNA"/>
</dbReference>
<dbReference type="AlphaFoldDB" id="A0A4U0QW69"/>
<comment type="caution">
    <text evidence="1">The sequence shown here is derived from an EMBL/GenBank/DDBJ whole genome shotgun (WGS) entry which is preliminary data.</text>
</comment>
<name>A0A4U0QW69_9RHOB</name>
<protein>
    <submittedName>
        <fullName evidence="1">Uncharacterized protein</fullName>
    </submittedName>
</protein>
<dbReference type="RefSeq" id="WP_136855727.1">
    <property type="nucleotide sequence ID" value="NZ_SUNH01000007.1"/>
</dbReference>
<proteinExistence type="predicted"/>
<accession>A0A4U0QW69</accession>
<evidence type="ECO:0000313" key="1">
    <source>
        <dbReference type="EMBL" id="TJZ85802.1"/>
    </source>
</evidence>
<organism evidence="1 2">
    <name type="scientific">Paracoccus hibiscisoli</name>
    <dbReference type="NCBI Taxonomy" id="2023261"/>
    <lineage>
        <taxon>Bacteria</taxon>
        <taxon>Pseudomonadati</taxon>
        <taxon>Pseudomonadota</taxon>
        <taxon>Alphaproteobacteria</taxon>
        <taxon>Rhodobacterales</taxon>
        <taxon>Paracoccaceae</taxon>
        <taxon>Paracoccus</taxon>
    </lineage>
</organism>
<dbReference type="Proteomes" id="UP000306223">
    <property type="component" value="Unassembled WGS sequence"/>
</dbReference>
<keyword evidence="2" id="KW-1185">Reference proteome</keyword>
<sequence length="81" mass="9232">MIRQDEIQLQVMWQMPRAEPRPALASFVAAWDDQTPLAVRLVRVRMGTASFGRRDAAILDQHVEAWERLAMKDLEAKAVAT</sequence>
<gene>
    <name evidence="1" type="ORF">FA740_05225</name>
</gene>
<reference evidence="1 2" key="1">
    <citation type="submission" date="2019-04" db="EMBL/GenBank/DDBJ databases">
        <authorList>
            <person name="Li J."/>
        </authorList>
    </citation>
    <scope>NUCLEOTIDE SEQUENCE [LARGE SCALE GENOMIC DNA]</scope>
    <source>
        <strain evidence="1 2">CCTCC AB2016182</strain>
    </source>
</reference>
<evidence type="ECO:0000313" key="2">
    <source>
        <dbReference type="Proteomes" id="UP000306223"/>
    </source>
</evidence>